<proteinExistence type="predicted"/>
<dbReference type="EMBL" id="CP099489">
    <property type="protein sequence ID" value="USQ78382.1"/>
    <property type="molecule type" value="Genomic_DNA"/>
</dbReference>
<protein>
    <submittedName>
        <fullName evidence="2">Uncharacterized protein</fullName>
    </submittedName>
</protein>
<sequence>MSEPTPTTGDPTTGDPVVDEVLETFRGTEQQPLPERAEAALQAQRRLQERLSESSPGNTPAAAMQRVAGGPQSA</sequence>
<reference evidence="2" key="1">
    <citation type="submission" date="2022-06" db="EMBL/GenBank/DDBJ databases">
        <title>Ornithinimicrobium HY1793.</title>
        <authorList>
            <person name="Huang Y."/>
        </authorList>
    </citation>
    <scope>NUCLEOTIDE SEQUENCE</scope>
    <source>
        <strain evidence="2">HY1793</strain>
    </source>
</reference>
<dbReference type="Proteomes" id="UP001056455">
    <property type="component" value="Chromosome"/>
</dbReference>
<name>A0ABY4YNL3_9MICO</name>
<feature type="region of interest" description="Disordered" evidence="1">
    <location>
        <begin position="25"/>
        <end position="74"/>
    </location>
</feature>
<keyword evidence="3" id="KW-1185">Reference proteome</keyword>
<organism evidence="2 3">
    <name type="scientific">Ornithinimicrobium faecis</name>
    <dbReference type="NCBI Taxonomy" id="2934158"/>
    <lineage>
        <taxon>Bacteria</taxon>
        <taxon>Bacillati</taxon>
        <taxon>Actinomycetota</taxon>
        <taxon>Actinomycetes</taxon>
        <taxon>Micrococcales</taxon>
        <taxon>Ornithinimicrobiaceae</taxon>
        <taxon>Ornithinimicrobium</taxon>
    </lineage>
</organism>
<dbReference type="RefSeq" id="WP_252591180.1">
    <property type="nucleotide sequence ID" value="NZ_CP099489.1"/>
</dbReference>
<evidence type="ECO:0000313" key="3">
    <source>
        <dbReference type="Proteomes" id="UP001056455"/>
    </source>
</evidence>
<evidence type="ECO:0000256" key="1">
    <source>
        <dbReference type="SAM" id="MobiDB-lite"/>
    </source>
</evidence>
<gene>
    <name evidence="2" type="ORF">NF556_12060</name>
</gene>
<evidence type="ECO:0000313" key="2">
    <source>
        <dbReference type="EMBL" id="USQ78382.1"/>
    </source>
</evidence>
<accession>A0ABY4YNL3</accession>